<dbReference type="SUPFAM" id="SSF50129">
    <property type="entry name" value="GroES-like"/>
    <property type="match status" value="1"/>
</dbReference>
<proteinExistence type="inferred from homology"/>
<evidence type="ECO:0000256" key="3">
    <source>
        <dbReference type="ARBA" id="ARBA00022833"/>
    </source>
</evidence>
<evidence type="ECO:0000256" key="4">
    <source>
        <dbReference type="ARBA" id="ARBA00023002"/>
    </source>
</evidence>
<feature type="domain" description="Alcohol dehydrogenase-like C-terminal" evidence="6">
    <location>
        <begin position="187"/>
        <end position="280"/>
    </location>
</feature>
<dbReference type="InterPro" id="IPR036291">
    <property type="entry name" value="NAD(P)-bd_dom_sf"/>
</dbReference>
<evidence type="ECO:0000256" key="2">
    <source>
        <dbReference type="ARBA" id="ARBA00022723"/>
    </source>
</evidence>
<evidence type="ECO:0000256" key="5">
    <source>
        <dbReference type="RuleBase" id="RU361277"/>
    </source>
</evidence>
<evidence type="ECO:0000259" key="7">
    <source>
        <dbReference type="Pfam" id="PF08240"/>
    </source>
</evidence>
<dbReference type="AlphaFoldDB" id="A0AAD9D1U3"/>
<dbReference type="InterPro" id="IPR013149">
    <property type="entry name" value="ADH-like_C"/>
</dbReference>
<sequence>MKAVIIKGLKDVAVEDRPIPSIQSPTDIVVKTHVSGLCGSDLHNYRQAEPGTGFSLGHEVVGEVVEVGPGVTNFKVGDVVSAPFSICCGECWFCKKGYTARCPKAAFFGSEGLNGCQAEYVRIPMADSSAIAVPAGTSKESMLLLCDIFSTGFSCAHNARRLLDEDDEREVWSVKPDSVAVIFGCGPVGLCAISSALTMFTTVFATDPNPERRALAAKHGAIALPAEQLHQRVLEATEGRGADAALDLVGGPQVLNLCLGMIRSYGAVSSIGMQTRKGEIDYPLLYDKKCA</sequence>
<evidence type="ECO:0000259" key="6">
    <source>
        <dbReference type="Pfam" id="PF00107"/>
    </source>
</evidence>
<name>A0AAD9D1U3_PAPLA</name>
<keyword evidence="3 5" id="KW-0862">Zinc</keyword>
<dbReference type="SUPFAM" id="SSF51735">
    <property type="entry name" value="NAD(P)-binding Rossmann-fold domains"/>
    <property type="match status" value="1"/>
</dbReference>
<comment type="cofactor">
    <cofactor evidence="1 5">
        <name>Zn(2+)</name>
        <dbReference type="ChEBI" id="CHEBI:29105"/>
    </cofactor>
</comment>
<protein>
    <submittedName>
        <fullName evidence="8">Chaperonin 10-like protein</fullName>
    </submittedName>
</protein>
<evidence type="ECO:0000313" key="8">
    <source>
        <dbReference type="EMBL" id="KAK1923316.1"/>
    </source>
</evidence>
<dbReference type="Pfam" id="PF08240">
    <property type="entry name" value="ADH_N"/>
    <property type="match status" value="1"/>
</dbReference>
<dbReference type="InterPro" id="IPR002328">
    <property type="entry name" value="ADH_Zn_CS"/>
</dbReference>
<gene>
    <name evidence="8" type="ORF">DB88DRAFT_505884</name>
</gene>
<keyword evidence="2 5" id="KW-0479">Metal-binding</keyword>
<dbReference type="GO" id="GO:0008270">
    <property type="term" value="F:zinc ion binding"/>
    <property type="evidence" value="ECO:0007669"/>
    <property type="project" value="InterPro"/>
</dbReference>
<evidence type="ECO:0000256" key="1">
    <source>
        <dbReference type="ARBA" id="ARBA00001947"/>
    </source>
</evidence>
<dbReference type="Gene3D" id="3.40.50.720">
    <property type="entry name" value="NAD(P)-binding Rossmann-like Domain"/>
    <property type="match status" value="1"/>
</dbReference>
<dbReference type="PROSITE" id="PS00059">
    <property type="entry name" value="ADH_ZINC"/>
    <property type="match status" value="1"/>
</dbReference>
<reference evidence="8" key="1">
    <citation type="submission" date="2023-02" db="EMBL/GenBank/DDBJ databases">
        <title>Identification and recombinant expression of a fungal hydrolase from Papiliotrema laurentii that hydrolyzes apple cutin and clears colloidal polyester polyurethane.</title>
        <authorList>
            <consortium name="DOE Joint Genome Institute"/>
            <person name="Roman V.A."/>
            <person name="Bojanowski C."/>
            <person name="Crable B.R."/>
            <person name="Wagner D.N."/>
            <person name="Hung C.S."/>
            <person name="Nadeau L.J."/>
            <person name="Schratz L."/>
            <person name="Haridas S."/>
            <person name="Pangilinan J."/>
            <person name="Lipzen A."/>
            <person name="Na H."/>
            <person name="Yan M."/>
            <person name="Ng V."/>
            <person name="Grigoriev I.V."/>
            <person name="Spatafora J.W."/>
            <person name="Barlow D."/>
            <person name="Biffinger J."/>
            <person name="Kelley-Loughnane N."/>
            <person name="Varaljay V.A."/>
            <person name="Crookes-Goodson W.J."/>
        </authorList>
    </citation>
    <scope>NUCLEOTIDE SEQUENCE</scope>
    <source>
        <strain evidence="8">5307AH</strain>
    </source>
</reference>
<comment type="caution">
    <text evidence="8">The sequence shown here is derived from an EMBL/GenBank/DDBJ whole genome shotgun (WGS) entry which is preliminary data.</text>
</comment>
<dbReference type="InterPro" id="IPR011032">
    <property type="entry name" value="GroES-like_sf"/>
</dbReference>
<feature type="domain" description="Alcohol dehydrogenase-like N-terminal" evidence="7">
    <location>
        <begin position="25"/>
        <end position="126"/>
    </location>
</feature>
<comment type="similarity">
    <text evidence="5">Belongs to the zinc-containing alcohol dehydrogenase family.</text>
</comment>
<dbReference type="GO" id="GO:0016491">
    <property type="term" value="F:oxidoreductase activity"/>
    <property type="evidence" value="ECO:0007669"/>
    <property type="project" value="UniProtKB-KW"/>
</dbReference>
<dbReference type="PANTHER" id="PTHR42813">
    <property type="entry name" value="ZINC-TYPE ALCOHOL DEHYDROGENASE-LIKE"/>
    <property type="match status" value="1"/>
</dbReference>
<dbReference type="Gene3D" id="3.90.180.10">
    <property type="entry name" value="Medium-chain alcohol dehydrogenases, catalytic domain"/>
    <property type="match status" value="1"/>
</dbReference>
<dbReference type="Pfam" id="PF00107">
    <property type="entry name" value="ADH_zinc_N"/>
    <property type="match status" value="1"/>
</dbReference>
<accession>A0AAD9D1U3</accession>
<dbReference type="Proteomes" id="UP001182556">
    <property type="component" value="Unassembled WGS sequence"/>
</dbReference>
<keyword evidence="9" id="KW-1185">Reference proteome</keyword>
<dbReference type="EMBL" id="JAODAN010000007">
    <property type="protein sequence ID" value="KAK1923316.1"/>
    <property type="molecule type" value="Genomic_DNA"/>
</dbReference>
<evidence type="ECO:0000313" key="9">
    <source>
        <dbReference type="Proteomes" id="UP001182556"/>
    </source>
</evidence>
<dbReference type="PANTHER" id="PTHR42813:SF2">
    <property type="entry name" value="DEHYDROGENASE, ZINC-CONTAINING, PUTATIVE (AFU_ORTHOLOGUE AFUA_2G02810)-RELATED"/>
    <property type="match status" value="1"/>
</dbReference>
<organism evidence="8 9">
    <name type="scientific">Papiliotrema laurentii</name>
    <name type="common">Cryptococcus laurentii</name>
    <dbReference type="NCBI Taxonomy" id="5418"/>
    <lineage>
        <taxon>Eukaryota</taxon>
        <taxon>Fungi</taxon>
        <taxon>Dikarya</taxon>
        <taxon>Basidiomycota</taxon>
        <taxon>Agaricomycotina</taxon>
        <taxon>Tremellomycetes</taxon>
        <taxon>Tremellales</taxon>
        <taxon>Rhynchogastremaceae</taxon>
        <taxon>Papiliotrema</taxon>
    </lineage>
</organism>
<dbReference type="InterPro" id="IPR013154">
    <property type="entry name" value="ADH-like_N"/>
</dbReference>
<keyword evidence="4" id="KW-0560">Oxidoreductase</keyword>